<name>A0AAE9Z624_9GAMM</name>
<evidence type="ECO:0000313" key="4">
    <source>
        <dbReference type="Proteomes" id="UP000032352"/>
    </source>
</evidence>
<dbReference type="GO" id="GO:0040029">
    <property type="term" value="P:epigenetic regulation of gene expression"/>
    <property type="evidence" value="ECO:0007669"/>
    <property type="project" value="TreeGrafter"/>
</dbReference>
<dbReference type="Gene3D" id="3.40.800.20">
    <property type="entry name" value="Histone deacetylase domain"/>
    <property type="match status" value="1"/>
</dbReference>
<dbReference type="InterPro" id="IPR023696">
    <property type="entry name" value="Ureohydrolase_dom_sf"/>
</dbReference>
<reference evidence="3 4" key="1">
    <citation type="journal article" date="2015" name="Genome Announc.">
        <title>Draft Genome Sequences of Marine Isolates of Thalassomonas viridans and Thalassomonas actiniarum.</title>
        <authorList>
            <person name="Olonade I."/>
            <person name="van Zyl L.J."/>
            <person name="Trindade M."/>
        </authorList>
    </citation>
    <scope>NUCLEOTIDE SEQUENCE [LARGE SCALE GENOMIC DNA]</scope>
    <source>
        <strain evidence="3 4">XOM25</strain>
    </source>
</reference>
<accession>A0AAE9Z624</accession>
<dbReference type="GO" id="GO:0004407">
    <property type="term" value="F:histone deacetylase activity"/>
    <property type="evidence" value="ECO:0007669"/>
    <property type="project" value="InterPro"/>
</dbReference>
<gene>
    <name evidence="3" type="ORF">SG34_007495</name>
</gene>
<dbReference type="InterPro" id="IPR037138">
    <property type="entry name" value="His_deacetylse_dom_sf"/>
</dbReference>
<dbReference type="PANTHER" id="PTHR10625:SF23">
    <property type="entry name" value="HISTONE DEACETYLASE 11"/>
    <property type="match status" value="1"/>
</dbReference>
<organism evidence="3 4">
    <name type="scientific">Thalassomonas viridans</name>
    <dbReference type="NCBI Taxonomy" id="137584"/>
    <lineage>
        <taxon>Bacteria</taxon>
        <taxon>Pseudomonadati</taxon>
        <taxon>Pseudomonadota</taxon>
        <taxon>Gammaproteobacteria</taxon>
        <taxon>Alteromonadales</taxon>
        <taxon>Colwelliaceae</taxon>
        <taxon>Thalassomonas</taxon>
    </lineage>
</organism>
<evidence type="ECO:0000256" key="1">
    <source>
        <dbReference type="ARBA" id="ARBA00022801"/>
    </source>
</evidence>
<dbReference type="GO" id="GO:0016787">
    <property type="term" value="F:hydrolase activity"/>
    <property type="evidence" value="ECO:0007669"/>
    <property type="project" value="UniProtKB-KW"/>
</dbReference>
<evidence type="ECO:0000313" key="3">
    <source>
        <dbReference type="EMBL" id="WDE06739.1"/>
    </source>
</evidence>
<dbReference type="PANTHER" id="PTHR10625">
    <property type="entry name" value="HISTONE DEACETYLASE HDAC1-RELATED"/>
    <property type="match status" value="1"/>
</dbReference>
<keyword evidence="1" id="KW-0378">Hydrolase</keyword>
<proteinExistence type="predicted"/>
<dbReference type="AlphaFoldDB" id="A0AAE9Z624"/>
<dbReference type="Proteomes" id="UP000032352">
    <property type="component" value="Chromosome"/>
</dbReference>
<dbReference type="InterPro" id="IPR023801">
    <property type="entry name" value="His_deacetylse_dom"/>
</dbReference>
<sequence>MLNVFYHDKFNMDLGLLNYLHPFDGMKFKKIYQKVANNPNVTIHSSDQPISQAVIDEFVDALIFRLLRHKVHIFRALELPNIPLISFNYLDKKILSAMRWGVAGTLAATKLALTGKYCWNLAGGYHHASPHAIEGFCIYNDIGICYQELLKTGALTPDDKILIIDTDAHHGNGNAATFMDKGNITILDVYNSDVYPKTYFTRNRIDVAVPMSVGVKGQEYLSRYQEALSDLSNDYKVAFVIAGTDVLATDPLGQMRLTPADVIEREKITLNQLKQLAIPAVFLGGGGYSKESAQVVPDAINELSLLS</sequence>
<feature type="domain" description="Histone deacetylase" evidence="2">
    <location>
        <begin position="86"/>
        <end position="294"/>
    </location>
</feature>
<dbReference type="EMBL" id="CP059733">
    <property type="protein sequence ID" value="WDE06739.1"/>
    <property type="molecule type" value="Genomic_DNA"/>
</dbReference>
<dbReference type="RefSeq" id="WP_044841906.1">
    <property type="nucleotide sequence ID" value="NZ_CP059733.1"/>
</dbReference>
<keyword evidence="4" id="KW-1185">Reference proteome</keyword>
<dbReference type="KEGG" id="tvd:SG34_007495"/>
<dbReference type="Pfam" id="PF00850">
    <property type="entry name" value="Hist_deacetyl"/>
    <property type="match status" value="1"/>
</dbReference>
<protein>
    <submittedName>
        <fullName evidence="3">Histone deacetylase</fullName>
    </submittedName>
</protein>
<reference evidence="3 4" key="2">
    <citation type="journal article" date="2022" name="Mar. Drugs">
        <title>Bioassay-Guided Fractionation Leads to the Detection of Cholic Acid Generated by the Rare Thalassomonas sp.</title>
        <authorList>
            <person name="Pheiffer F."/>
            <person name="Schneider Y.K."/>
            <person name="Hansen E.H."/>
            <person name="Andersen J.H."/>
            <person name="Isaksson J."/>
            <person name="Busche T."/>
            <person name="R C."/>
            <person name="Kalinowski J."/>
            <person name="Zyl L.V."/>
            <person name="Trindade M."/>
        </authorList>
    </citation>
    <scope>NUCLEOTIDE SEQUENCE [LARGE SCALE GENOMIC DNA]</scope>
    <source>
        <strain evidence="3 4">XOM25</strain>
    </source>
</reference>
<dbReference type="SUPFAM" id="SSF52768">
    <property type="entry name" value="Arginase/deacetylase"/>
    <property type="match status" value="1"/>
</dbReference>
<evidence type="ECO:0000259" key="2">
    <source>
        <dbReference type="Pfam" id="PF00850"/>
    </source>
</evidence>
<dbReference type="CDD" id="cd09993">
    <property type="entry name" value="HDAC_classIV"/>
    <property type="match status" value="1"/>
</dbReference>
<dbReference type="InterPro" id="IPR044150">
    <property type="entry name" value="HDAC_classIV"/>
</dbReference>